<dbReference type="STRING" id="398512.Bccel_4951"/>
<dbReference type="Gene3D" id="3.60.40.10">
    <property type="entry name" value="PPM-type phosphatase domain"/>
    <property type="match status" value="1"/>
</dbReference>
<dbReference type="PANTHER" id="PTHR43156">
    <property type="entry name" value="STAGE II SPORULATION PROTEIN E-RELATED"/>
    <property type="match status" value="1"/>
</dbReference>
<dbReference type="PATRIC" id="fig|398512.5.peg.5190"/>
<dbReference type="InterPro" id="IPR036457">
    <property type="entry name" value="PPM-type-like_dom_sf"/>
</dbReference>
<dbReference type="Gene3D" id="3.30.450.20">
    <property type="entry name" value="PAS domain"/>
    <property type="match status" value="1"/>
</dbReference>
<dbReference type="SMART" id="SM00331">
    <property type="entry name" value="PP2C_SIG"/>
    <property type="match status" value="1"/>
</dbReference>
<name>A0A0L6JW70_9FIRM</name>
<feature type="domain" description="PPM-type phosphatase" evidence="2">
    <location>
        <begin position="150"/>
        <end position="370"/>
    </location>
</feature>
<dbReference type="RefSeq" id="WP_036935093.1">
    <property type="nucleotide sequence ID" value="NZ_JQKC01000001.1"/>
</dbReference>
<dbReference type="eggNOG" id="COG2208">
    <property type="taxonomic scope" value="Bacteria"/>
</dbReference>
<comment type="caution">
    <text evidence="3">The sequence shown here is derived from an EMBL/GenBank/DDBJ whole genome shotgun (WGS) entry which is preliminary data.</text>
</comment>
<keyword evidence="4" id="KW-1185">Reference proteome</keyword>
<dbReference type="EMBL" id="LGTC01000001">
    <property type="protein sequence ID" value="KNY29677.1"/>
    <property type="molecule type" value="Genomic_DNA"/>
</dbReference>
<evidence type="ECO:0000313" key="4">
    <source>
        <dbReference type="Proteomes" id="UP000036923"/>
    </source>
</evidence>
<evidence type="ECO:0000313" key="3">
    <source>
        <dbReference type="EMBL" id="KNY29677.1"/>
    </source>
</evidence>
<gene>
    <name evidence="3" type="ORF">Bccel_4951</name>
</gene>
<dbReference type="Proteomes" id="UP000036923">
    <property type="component" value="Unassembled WGS sequence"/>
</dbReference>
<keyword evidence="1" id="KW-0378">Hydrolase</keyword>
<dbReference type="InterPro" id="IPR052016">
    <property type="entry name" value="Bact_Sigma-Reg"/>
</dbReference>
<accession>A0A0L6JW70</accession>
<organism evidence="3 4">
    <name type="scientific">Pseudobacteroides cellulosolvens ATCC 35603 = DSM 2933</name>
    <dbReference type="NCBI Taxonomy" id="398512"/>
    <lineage>
        <taxon>Bacteria</taxon>
        <taxon>Bacillati</taxon>
        <taxon>Bacillota</taxon>
        <taxon>Clostridia</taxon>
        <taxon>Eubacteriales</taxon>
        <taxon>Oscillospiraceae</taxon>
        <taxon>Pseudobacteroides</taxon>
    </lineage>
</organism>
<dbReference type="AlphaFoldDB" id="A0A0L6JW70"/>
<dbReference type="Pfam" id="PF07228">
    <property type="entry name" value="SpoIIE"/>
    <property type="match status" value="1"/>
</dbReference>
<dbReference type="InterPro" id="IPR001932">
    <property type="entry name" value="PPM-type_phosphatase-like_dom"/>
</dbReference>
<dbReference type="SUPFAM" id="SSF81606">
    <property type="entry name" value="PP2C-like"/>
    <property type="match status" value="1"/>
</dbReference>
<reference evidence="4" key="1">
    <citation type="submission" date="2015-07" db="EMBL/GenBank/DDBJ databases">
        <title>Near-Complete Genome Sequence of the Cellulolytic Bacterium Bacteroides (Pseudobacteroides) cellulosolvens ATCC 35603.</title>
        <authorList>
            <person name="Dassa B."/>
            <person name="Utturkar S.M."/>
            <person name="Klingeman D.M."/>
            <person name="Hurt R.A."/>
            <person name="Keller M."/>
            <person name="Xu J."/>
            <person name="Reddy Y.H.K."/>
            <person name="Borovok I."/>
            <person name="Grinberg I.R."/>
            <person name="Lamed R."/>
            <person name="Zhivin O."/>
            <person name="Bayer E.A."/>
            <person name="Brown S.D."/>
        </authorList>
    </citation>
    <scope>NUCLEOTIDE SEQUENCE [LARGE SCALE GENOMIC DNA]</scope>
    <source>
        <strain evidence="4">DSM 2933</strain>
    </source>
</reference>
<sequence>MDKSEEKRGIMIEDIINGMLDWVRVVDRENKVIFVNKAMAQGIKDCKTDELCYKLLGREAPCENCISRNAIFNGTSYCKQEIIDDRIFSVMSSPVKNQNGEIVAAVEVLRDVTELHMLQEKVMLQNKKLMDDLSLAKKLQCNLLPKALPDNKIKFSFIYQPCEELGGDFLDIFEVDNDHLGVYIADVSGHGLPASMLTVFLRSAIDKKTLSPSLALSKLYTDFSNSNFDQDAYITVFYAVINLKDRSIKYSNAGHNVSPIIFNLEDPDRFELLMIPGTPISNWFEKAEYNEKELLLMKSDRLFLCTDGVIELKNKKGYQFGEDRIRNVLFTDKSEPSSTLSRIIEEAMDFAQIDDFSMIKDDITMALIEINEDK</sequence>
<dbReference type="SUPFAM" id="SSF55785">
    <property type="entry name" value="PYP-like sensor domain (PAS domain)"/>
    <property type="match status" value="1"/>
</dbReference>
<dbReference type="GO" id="GO:0016791">
    <property type="term" value="F:phosphatase activity"/>
    <property type="evidence" value="ECO:0007669"/>
    <property type="project" value="TreeGrafter"/>
</dbReference>
<evidence type="ECO:0000259" key="2">
    <source>
        <dbReference type="SMART" id="SM00331"/>
    </source>
</evidence>
<dbReference type="PANTHER" id="PTHR43156:SF2">
    <property type="entry name" value="STAGE II SPORULATION PROTEIN E"/>
    <property type="match status" value="1"/>
</dbReference>
<evidence type="ECO:0000256" key="1">
    <source>
        <dbReference type="ARBA" id="ARBA00022801"/>
    </source>
</evidence>
<protein>
    <submittedName>
        <fullName evidence="3">Serine phosphatase</fullName>
    </submittedName>
</protein>
<proteinExistence type="predicted"/>
<dbReference type="InterPro" id="IPR035965">
    <property type="entry name" value="PAS-like_dom_sf"/>
</dbReference>